<evidence type="ECO:0008006" key="4">
    <source>
        <dbReference type="Google" id="ProtNLM"/>
    </source>
</evidence>
<comment type="caution">
    <text evidence="2">The sequence shown here is derived from an EMBL/GenBank/DDBJ whole genome shotgun (WGS) entry which is preliminary data.</text>
</comment>
<sequence length="79" mass="8918">MTLKRAQLSLKILLLLLRLPLMSIFASQIHPSLPTRARIDSSIVHIAHGLAKVQPTHGSIFFANTILSWIRLFIPLRSH</sequence>
<reference evidence="2" key="2">
    <citation type="submission" date="2023-06" db="EMBL/GenBank/DDBJ databases">
        <authorList>
            <consortium name="Lawrence Berkeley National Laboratory"/>
            <person name="Haridas S."/>
            <person name="Hensen N."/>
            <person name="Bonometti L."/>
            <person name="Westerberg I."/>
            <person name="Brannstrom I.O."/>
            <person name="Guillou S."/>
            <person name="Cros-Aarteil S."/>
            <person name="Calhoun S."/>
            <person name="Kuo A."/>
            <person name="Mondo S."/>
            <person name="Pangilinan J."/>
            <person name="Riley R."/>
            <person name="Labutti K."/>
            <person name="Andreopoulos B."/>
            <person name="Lipzen A."/>
            <person name="Chen C."/>
            <person name="Yanf M."/>
            <person name="Daum C."/>
            <person name="Ng V."/>
            <person name="Clum A."/>
            <person name="Steindorff A."/>
            <person name="Ohm R."/>
            <person name="Martin F."/>
            <person name="Silar P."/>
            <person name="Natvig D."/>
            <person name="Lalanne C."/>
            <person name="Gautier V."/>
            <person name="Ament-Velasquez S.L."/>
            <person name="Kruys A."/>
            <person name="Hutchinson M.I."/>
            <person name="Powell A.J."/>
            <person name="Barry K."/>
            <person name="Miller A.N."/>
            <person name="Grigoriev I.V."/>
            <person name="Debuchy R."/>
            <person name="Gladieux P."/>
            <person name="Thoren M.H."/>
            <person name="Johannesson H."/>
        </authorList>
    </citation>
    <scope>NUCLEOTIDE SEQUENCE</scope>
    <source>
        <strain evidence="2">CBS 955.72</strain>
    </source>
</reference>
<name>A0AAJ0H7I5_9PEZI</name>
<evidence type="ECO:0000256" key="1">
    <source>
        <dbReference type="SAM" id="SignalP"/>
    </source>
</evidence>
<reference evidence="2" key="1">
    <citation type="journal article" date="2023" name="Mol. Phylogenet. Evol.">
        <title>Genome-scale phylogeny and comparative genomics of the fungal order Sordariales.</title>
        <authorList>
            <person name="Hensen N."/>
            <person name="Bonometti L."/>
            <person name="Westerberg I."/>
            <person name="Brannstrom I.O."/>
            <person name="Guillou S."/>
            <person name="Cros-Aarteil S."/>
            <person name="Calhoun S."/>
            <person name="Haridas S."/>
            <person name="Kuo A."/>
            <person name="Mondo S."/>
            <person name="Pangilinan J."/>
            <person name="Riley R."/>
            <person name="LaButti K."/>
            <person name="Andreopoulos B."/>
            <person name="Lipzen A."/>
            <person name="Chen C."/>
            <person name="Yan M."/>
            <person name="Daum C."/>
            <person name="Ng V."/>
            <person name="Clum A."/>
            <person name="Steindorff A."/>
            <person name="Ohm R.A."/>
            <person name="Martin F."/>
            <person name="Silar P."/>
            <person name="Natvig D.O."/>
            <person name="Lalanne C."/>
            <person name="Gautier V."/>
            <person name="Ament-Velasquez S.L."/>
            <person name="Kruys A."/>
            <person name="Hutchinson M.I."/>
            <person name="Powell A.J."/>
            <person name="Barry K."/>
            <person name="Miller A.N."/>
            <person name="Grigoriev I.V."/>
            <person name="Debuchy R."/>
            <person name="Gladieux P."/>
            <person name="Hiltunen Thoren M."/>
            <person name="Johannesson H."/>
        </authorList>
    </citation>
    <scope>NUCLEOTIDE SEQUENCE</scope>
    <source>
        <strain evidence="2">CBS 955.72</strain>
    </source>
</reference>
<dbReference type="AlphaFoldDB" id="A0AAJ0H7I5"/>
<organism evidence="2 3">
    <name type="scientific">Lasiosphaeria hispida</name>
    <dbReference type="NCBI Taxonomy" id="260671"/>
    <lineage>
        <taxon>Eukaryota</taxon>
        <taxon>Fungi</taxon>
        <taxon>Dikarya</taxon>
        <taxon>Ascomycota</taxon>
        <taxon>Pezizomycotina</taxon>
        <taxon>Sordariomycetes</taxon>
        <taxon>Sordariomycetidae</taxon>
        <taxon>Sordariales</taxon>
        <taxon>Lasiosphaeriaceae</taxon>
        <taxon>Lasiosphaeria</taxon>
    </lineage>
</organism>
<accession>A0AAJ0H7I5</accession>
<dbReference type="EMBL" id="JAUIQD010000008">
    <property type="protein sequence ID" value="KAK3342073.1"/>
    <property type="molecule type" value="Genomic_DNA"/>
</dbReference>
<dbReference type="Proteomes" id="UP001275084">
    <property type="component" value="Unassembled WGS sequence"/>
</dbReference>
<keyword evidence="1" id="KW-0732">Signal</keyword>
<feature type="signal peptide" evidence="1">
    <location>
        <begin position="1"/>
        <end position="26"/>
    </location>
</feature>
<gene>
    <name evidence="2" type="ORF">B0T25DRAFT_559904</name>
</gene>
<feature type="chain" id="PRO_5042536982" description="Secreted protein" evidence="1">
    <location>
        <begin position="27"/>
        <end position="79"/>
    </location>
</feature>
<keyword evidence="3" id="KW-1185">Reference proteome</keyword>
<proteinExistence type="predicted"/>
<evidence type="ECO:0000313" key="3">
    <source>
        <dbReference type="Proteomes" id="UP001275084"/>
    </source>
</evidence>
<protein>
    <recommendedName>
        <fullName evidence="4">Secreted protein</fullName>
    </recommendedName>
</protein>
<evidence type="ECO:0000313" key="2">
    <source>
        <dbReference type="EMBL" id="KAK3342073.1"/>
    </source>
</evidence>